<comment type="caution">
    <text evidence="2">The sequence shown here is derived from an EMBL/GenBank/DDBJ whole genome shotgun (WGS) entry which is preliminary data.</text>
</comment>
<gene>
    <name evidence="2" type="ORF">ASZ90_000061</name>
</gene>
<feature type="domain" description="Damage-control phosphatase ARMT1-like metal-binding" evidence="1">
    <location>
        <begin position="151"/>
        <end position="393"/>
    </location>
</feature>
<evidence type="ECO:0000259" key="1">
    <source>
        <dbReference type="Pfam" id="PF01937"/>
    </source>
</evidence>
<dbReference type="InterPro" id="IPR002791">
    <property type="entry name" value="ARMT1-like_metal-bd"/>
</dbReference>
<reference evidence="2" key="1">
    <citation type="journal article" date="2015" name="Proc. Natl. Acad. Sci. U.S.A.">
        <title>Networks of energetic and metabolic interactions define dynamics in microbial communities.</title>
        <authorList>
            <person name="Embree M."/>
            <person name="Liu J.K."/>
            <person name="Al-Bassam M.M."/>
            <person name="Zengler K."/>
        </authorList>
    </citation>
    <scope>NUCLEOTIDE SEQUENCE</scope>
</reference>
<proteinExistence type="predicted"/>
<sequence length="589" mass="67803">MSETSDPSSGGRFSSPLDIRYGRDPYLDAWILHFMTENSIEYTIDPAKNASPEQLRFMVSLEPDQVYVPCTDEMLASLLDKRLEPPLLRQYNERWDRIVRLIEGCKADDYTKKRVMSLCEHKYRQALTHPTLIPSRLMKRLNTIFLTQSGQDDPSRERKRLLNRRAFAFVQRPEFKDLLYACPEELMACRSIPDMRFELNSLELKRLFSLSCWPRIWEQEGQLPGPEELAREMAEEGGSFATVRGLVDPHRQGEMKILYLPDVSGGFVIDVLFVRTLLRMGHRVIVALKEGFYFDAPTFWDAEEDPLLTSVLAGAYFLEDNRAGKNDLLRVIRENPLVVISDGTRERLNLHRVSVTFARAWKEADLVIAKGEFNHRRLLLTSHQFTRDILSFRRDREGRFHLEFKPKAPGTRKFTEADIKNKAEEIIQGMRSARLSGKSVMFYSAIIGSIPGQTQRAIAVVNAFIAHLRERLTGTYIINPAEHFEEGMDADDLMFMWERVQRCGLIDVWRFQSHSDIETSFELMGQPVPPAWAGKDATFSTGCTKEMHIALSMQGKQPELQIIGPDPEKFFRRREYGVGKFCDAAISCE</sequence>
<protein>
    <recommendedName>
        <fullName evidence="1">Damage-control phosphatase ARMT1-like metal-binding domain-containing protein</fullName>
    </recommendedName>
</protein>
<dbReference type="AlphaFoldDB" id="A0A0W8GA67"/>
<evidence type="ECO:0000313" key="2">
    <source>
        <dbReference type="EMBL" id="KUG30040.1"/>
    </source>
</evidence>
<dbReference type="InterPro" id="IPR036075">
    <property type="entry name" value="ARMT-1-like_metal-bd_sf"/>
</dbReference>
<dbReference type="Pfam" id="PF01937">
    <property type="entry name" value="ARMT1-like_dom"/>
    <property type="match status" value="1"/>
</dbReference>
<dbReference type="SUPFAM" id="SSF111321">
    <property type="entry name" value="AF1104-like"/>
    <property type="match status" value="1"/>
</dbReference>
<dbReference type="Gene3D" id="3.40.50.10880">
    <property type="entry name" value="Uncharacterised protein PF01937, DUF89, domain 3"/>
    <property type="match status" value="1"/>
</dbReference>
<name>A0A0W8GA67_9ZZZZ</name>
<organism evidence="2">
    <name type="scientific">hydrocarbon metagenome</name>
    <dbReference type="NCBI Taxonomy" id="938273"/>
    <lineage>
        <taxon>unclassified sequences</taxon>
        <taxon>metagenomes</taxon>
        <taxon>ecological metagenomes</taxon>
    </lineage>
</organism>
<accession>A0A0W8GA67</accession>
<dbReference type="EMBL" id="LNQE01000009">
    <property type="protein sequence ID" value="KUG30040.1"/>
    <property type="molecule type" value="Genomic_DNA"/>
</dbReference>